<dbReference type="Proteomes" id="UP001232755">
    <property type="component" value="Unassembled WGS sequence"/>
</dbReference>
<sequence>MRPTYSCAPKDGARLVQDRIAQEGDEVWAALEAGVVG</sequence>
<organism evidence="1 2">
    <name type="scientific">Streptomyces africanus</name>
    <dbReference type="NCBI Taxonomy" id="231024"/>
    <lineage>
        <taxon>Bacteria</taxon>
        <taxon>Bacillati</taxon>
        <taxon>Actinomycetota</taxon>
        <taxon>Actinomycetes</taxon>
        <taxon>Kitasatosporales</taxon>
        <taxon>Streptomycetaceae</taxon>
        <taxon>Streptomyces</taxon>
    </lineage>
</organism>
<name>A0ABU0QG95_9ACTN</name>
<comment type="caution">
    <text evidence="1">The sequence shown here is derived from an EMBL/GenBank/DDBJ whole genome shotgun (WGS) entry which is preliminary data.</text>
</comment>
<evidence type="ECO:0000313" key="1">
    <source>
        <dbReference type="EMBL" id="MDQ0745975.1"/>
    </source>
</evidence>
<protein>
    <submittedName>
        <fullName evidence="1">Sulfite reductase alpha subunit-like flavoprotein</fullName>
    </submittedName>
</protein>
<proteinExistence type="predicted"/>
<evidence type="ECO:0000313" key="2">
    <source>
        <dbReference type="Proteomes" id="UP001232755"/>
    </source>
</evidence>
<keyword evidence="2" id="KW-1185">Reference proteome</keyword>
<dbReference type="EMBL" id="JAUSYP010000001">
    <property type="protein sequence ID" value="MDQ0745975.1"/>
    <property type="molecule type" value="Genomic_DNA"/>
</dbReference>
<gene>
    <name evidence="1" type="ORF">QF034_000206</name>
</gene>
<reference evidence="1 2" key="1">
    <citation type="submission" date="2023-07" db="EMBL/GenBank/DDBJ databases">
        <title>Comparative genomics of wheat-associated soil bacteria to identify genetic determinants of phenazine resistance.</title>
        <authorList>
            <person name="Mouncey N."/>
        </authorList>
    </citation>
    <scope>NUCLEOTIDE SEQUENCE [LARGE SCALE GENOMIC DNA]</scope>
    <source>
        <strain evidence="1 2">B3I12</strain>
    </source>
</reference>
<accession>A0ABU0QG95</accession>